<keyword evidence="3" id="KW-1185">Reference proteome</keyword>
<dbReference type="VEuPathDB" id="FungiDB:BDBG_00755"/>
<accession>A0A179U8H2</accession>
<keyword evidence="1" id="KW-0732">Signal</keyword>
<dbReference type="Proteomes" id="UP000002038">
    <property type="component" value="Unassembled WGS sequence"/>
</dbReference>
<gene>
    <name evidence="2" type="ORF">BDBG_00755</name>
</gene>
<dbReference type="EMBL" id="GG657448">
    <property type="protein sequence ID" value="OAT04130.1"/>
    <property type="molecule type" value="Genomic_DNA"/>
</dbReference>
<reference evidence="3" key="1">
    <citation type="journal article" date="2015" name="PLoS Genet.">
        <title>The dynamic genome and transcriptome of the human fungal pathogen Blastomyces and close relative Emmonsia.</title>
        <authorList>
            <person name="Munoz J.F."/>
            <person name="Gauthier G.M."/>
            <person name="Desjardins C.A."/>
            <person name="Gallo J.E."/>
            <person name="Holder J."/>
            <person name="Sullivan T.D."/>
            <person name="Marty A.J."/>
            <person name="Carmen J.C."/>
            <person name="Chen Z."/>
            <person name="Ding L."/>
            <person name="Gujja S."/>
            <person name="Magrini V."/>
            <person name="Misas E."/>
            <person name="Mitreva M."/>
            <person name="Priest M."/>
            <person name="Saif S."/>
            <person name="Whiston E.A."/>
            <person name="Young S."/>
            <person name="Zeng Q."/>
            <person name="Goldman W.E."/>
            <person name="Mardis E.R."/>
            <person name="Taylor J.W."/>
            <person name="McEwen J.G."/>
            <person name="Clay O.K."/>
            <person name="Klein B.S."/>
            <person name="Cuomo C.A."/>
        </authorList>
    </citation>
    <scope>NUCLEOTIDE SEQUENCE [LARGE SCALE GENOMIC DNA]</scope>
    <source>
        <strain evidence="3">SLH14081</strain>
    </source>
</reference>
<proteinExistence type="predicted"/>
<evidence type="ECO:0008006" key="4">
    <source>
        <dbReference type="Google" id="ProtNLM"/>
    </source>
</evidence>
<evidence type="ECO:0000313" key="2">
    <source>
        <dbReference type="EMBL" id="OAT04130.1"/>
    </source>
</evidence>
<organism evidence="2 3">
    <name type="scientific">Blastomyces gilchristii (strain SLH14081)</name>
    <name type="common">Blastomyces dermatitidis</name>
    <dbReference type="NCBI Taxonomy" id="559298"/>
    <lineage>
        <taxon>Eukaryota</taxon>
        <taxon>Fungi</taxon>
        <taxon>Dikarya</taxon>
        <taxon>Ascomycota</taxon>
        <taxon>Pezizomycotina</taxon>
        <taxon>Eurotiomycetes</taxon>
        <taxon>Eurotiomycetidae</taxon>
        <taxon>Onygenales</taxon>
        <taxon>Ajellomycetaceae</taxon>
        <taxon>Blastomyces</taxon>
    </lineage>
</organism>
<protein>
    <recommendedName>
        <fullName evidence="4">Extracellular membrane protein CFEM domain-containing protein</fullName>
    </recommendedName>
</protein>
<dbReference type="RefSeq" id="XP_031576002.1">
    <property type="nucleotide sequence ID" value="XM_031720021.1"/>
</dbReference>
<dbReference type="GeneID" id="42527978"/>
<name>A0A179U8H2_BLAGS</name>
<dbReference type="AlphaFoldDB" id="A0A179U8H2"/>
<dbReference type="KEGG" id="bgh:BDBG_00755"/>
<evidence type="ECO:0000313" key="3">
    <source>
        <dbReference type="Proteomes" id="UP000002038"/>
    </source>
</evidence>
<feature type="chain" id="PRO_5008107232" description="Extracellular membrane protein CFEM domain-containing protein" evidence="1">
    <location>
        <begin position="21"/>
        <end position="88"/>
    </location>
</feature>
<sequence>MQLTGKFMALALLLAPLALTSPTEDMNASARCTPGTYRCKCVAGSTYCAVDVCNALGRWQLSAVCRRKSSPGAPATCRDGPNGTAYCI</sequence>
<dbReference type="OrthoDB" id="4188412at2759"/>
<evidence type="ECO:0000256" key="1">
    <source>
        <dbReference type="SAM" id="SignalP"/>
    </source>
</evidence>
<feature type="signal peptide" evidence="1">
    <location>
        <begin position="1"/>
        <end position="20"/>
    </location>
</feature>